<dbReference type="Proteomes" id="UP000593571">
    <property type="component" value="Unassembled WGS sequence"/>
</dbReference>
<evidence type="ECO:0000313" key="2">
    <source>
        <dbReference type="Proteomes" id="UP000593571"/>
    </source>
</evidence>
<organism evidence="1 2">
    <name type="scientific">Rousettus aegyptiacus</name>
    <name type="common">Egyptian fruit bat</name>
    <name type="synonym">Pteropus aegyptiacus</name>
    <dbReference type="NCBI Taxonomy" id="9407"/>
    <lineage>
        <taxon>Eukaryota</taxon>
        <taxon>Metazoa</taxon>
        <taxon>Chordata</taxon>
        <taxon>Craniata</taxon>
        <taxon>Vertebrata</taxon>
        <taxon>Euteleostomi</taxon>
        <taxon>Mammalia</taxon>
        <taxon>Eutheria</taxon>
        <taxon>Laurasiatheria</taxon>
        <taxon>Chiroptera</taxon>
        <taxon>Yinpterochiroptera</taxon>
        <taxon>Pteropodoidea</taxon>
        <taxon>Pteropodidae</taxon>
        <taxon>Rousettinae</taxon>
        <taxon>Rousettus</taxon>
    </lineage>
</organism>
<reference evidence="1 2" key="1">
    <citation type="journal article" date="2020" name="Nature">
        <title>Six reference-quality genomes reveal evolution of bat adaptations.</title>
        <authorList>
            <person name="Jebb D."/>
            <person name="Huang Z."/>
            <person name="Pippel M."/>
            <person name="Hughes G.M."/>
            <person name="Lavrichenko K."/>
            <person name="Devanna P."/>
            <person name="Winkler S."/>
            <person name="Jermiin L.S."/>
            <person name="Skirmuntt E.C."/>
            <person name="Katzourakis A."/>
            <person name="Burkitt-Gray L."/>
            <person name="Ray D.A."/>
            <person name="Sullivan K.A.M."/>
            <person name="Roscito J.G."/>
            <person name="Kirilenko B.M."/>
            <person name="Davalos L.M."/>
            <person name="Corthals A.P."/>
            <person name="Power M.L."/>
            <person name="Jones G."/>
            <person name="Ransome R.D."/>
            <person name="Dechmann D.K.N."/>
            <person name="Locatelli A.G."/>
            <person name="Puechmaille S.J."/>
            <person name="Fedrigo O."/>
            <person name="Jarvis E.D."/>
            <person name="Hiller M."/>
            <person name="Vernes S.C."/>
            <person name="Myers E.W."/>
            <person name="Teeling E.C."/>
        </authorList>
    </citation>
    <scope>NUCLEOTIDE SEQUENCE [LARGE SCALE GENOMIC DNA]</scope>
    <source>
        <strain evidence="1">MRouAeg1</strain>
        <tissue evidence="1">Muscle</tissue>
    </source>
</reference>
<protein>
    <submittedName>
        <fullName evidence="1">Uncharacterized protein</fullName>
    </submittedName>
</protein>
<evidence type="ECO:0000313" key="1">
    <source>
        <dbReference type="EMBL" id="KAF6496134.1"/>
    </source>
</evidence>
<gene>
    <name evidence="1" type="ORF">HJG63_010364</name>
</gene>
<accession>A0A7J8JGW4</accession>
<dbReference type="EMBL" id="JACASE010000002">
    <property type="protein sequence ID" value="KAF6496134.1"/>
    <property type="molecule type" value="Genomic_DNA"/>
</dbReference>
<keyword evidence="2" id="KW-1185">Reference proteome</keyword>
<name>A0A7J8JGW4_ROUAE</name>
<proteinExistence type="predicted"/>
<dbReference type="AlphaFoldDB" id="A0A7J8JGW4"/>
<comment type="caution">
    <text evidence="1">The sequence shown here is derived from an EMBL/GenBank/DDBJ whole genome shotgun (WGS) entry which is preliminary data.</text>
</comment>
<sequence length="148" mass="15981">MLALGCHCRGFLSPDGAAHGLQTLSSASLLSLPACLRGTKTKPPSAGINKSDSNSSATPGFSHLRKWKSFFHLLRYHLCLLSHTHLSLAYLTFRIYAGRDQLLSPPPPVLTPAWSSLLDNCGGPCPPTIHRLPEGPSLYRNPDLEGDP</sequence>